<organism evidence="2 3">
    <name type="scientific">Parabacteroides faecis</name>
    <dbReference type="NCBI Taxonomy" id="1217282"/>
    <lineage>
        <taxon>Bacteria</taxon>
        <taxon>Pseudomonadati</taxon>
        <taxon>Bacteroidota</taxon>
        <taxon>Bacteroidia</taxon>
        <taxon>Bacteroidales</taxon>
        <taxon>Tannerellaceae</taxon>
        <taxon>Parabacteroides</taxon>
    </lineage>
</organism>
<evidence type="ECO:0000256" key="1">
    <source>
        <dbReference type="SAM" id="Phobius"/>
    </source>
</evidence>
<keyword evidence="1" id="KW-1133">Transmembrane helix</keyword>
<dbReference type="Proteomes" id="UP000533637">
    <property type="component" value="Unassembled WGS sequence"/>
</dbReference>
<sequence length="97" mass="11508">MKMNKYINLIFSLLLVVYMFVSYIITDGRQLLYGSDRFMTYLPPILMVITLYIAIVHGKQILIMYKSKQIYKAIYVLIMTLILLSLFIYTVLLYYSI</sequence>
<keyword evidence="1" id="KW-0812">Transmembrane</keyword>
<accession>A0ABR6KQY0</accession>
<keyword evidence="3" id="KW-1185">Reference proteome</keyword>
<dbReference type="EMBL" id="JACHOC010000008">
    <property type="protein sequence ID" value="MBB4623917.1"/>
    <property type="molecule type" value="Genomic_DNA"/>
</dbReference>
<keyword evidence="1" id="KW-0472">Membrane</keyword>
<evidence type="ECO:0000313" key="3">
    <source>
        <dbReference type="Proteomes" id="UP000533637"/>
    </source>
</evidence>
<proteinExistence type="predicted"/>
<protein>
    <recommendedName>
        <fullName evidence="4">Transmembrane protein</fullName>
    </recommendedName>
</protein>
<comment type="caution">
    <text evidence="2">The sequence shown here is derived from an EMBL/GenBank/DDBJ whole genome shotgun (WGS) entry which is preliminary data.</text>
</comment>
<feature type="transmembrane region" description="Helical" evidence="1">
    <location>
        <begin position="70"/>
        <end position="95"/>
    </location>
</feature>
<gene>
    <name evidence="2" type="ORF">GGQ57_003841</name>
</gene>
<evidence type="ECO:0008006" key="4">
    <source>
        <dbReference type="Google" id="ProtNLM"/>
    </source>
</evidence>
<evidence type="ECO:0000313" key="2">
    <source>
        <dbReference type="EMBL" id="MBB4623917.1"/>
    </source>
</evidence>
<feature type="transmembrane region" description="Helical" evidence="1">
    <location>
        <begin position="7"/>
        <end position="26"/>
    </location>
</feature>
<reference evidence="2 3" key="1">
    <citation type="submission" date="2020-08" db="EMBL/GenBank/DDBJ databases">
        <title>Genomic Encyclopedia of Type Strains, Phase IV (KMG-IV): sequencing the most valuable type-strain genomes for metagenomic binning, comparative biology and taxonomic classification.</title>
        <authorList>
            <person name="Goeker M."/>
        </authorList>
    </citation>
    <scope>NUCLEOTIDE SEQUENCE [LARGE SCALE GENOMIC DNA]</scope>
    <source>
        <strain evidence="2 3">DSM 102983</strain>
    </source>
</reference>
<feature type="transmembrane region" description="Helical" evidence="1">
    <location>
        <begin position="38"/>
        <end position="58"/>
    </location>
</feature>
<name>A0ABR6KQY0_9BACT</name>